<feature type="transmembrane region" description="Helical" evidence="5">
    <location>
        <begin position="74"/>
        <end position="92"/>
    </location>
</feature>
<keyword evidence="8" id="KW-1185">Reference proteome</keyword>
<keyword evidence="3 5" id="KW-1133">Transmembrane helix</keyword>
<evidence type="ECO:0000256" key="3">
    <source>
        <dbReference type="ARBA" id="ARBA00022989"/>
    </source>
</evidence>
<gene>
    <name evidence="7" type="ORF">NYP18_00130</name>
</gene>
<evidence type="ECO:0000313" key="7">
    <source>
        <dbReference type="EMBL" id="MCS5478060.1"/>
    </source>
</evidence>
<keyword evidence="2 5" id="KW-0812">Transmembrane</keyword>
<dbReference type="PROSITE" id="PS50850">
    <property type="entry name" value="MFS"/>
    <property type="match status" value="1"/>
</dbReference>
<evidence type="ECO:0000256" key="1">
    <source>
        <dbReference type="ARBA" id="ARBA00004651"/>
    </source>
</evidence>
<reference evidence="7 8" key="1">
    <citation type="submission" date="2022-08" db="EMBL/GenBank/DDBJ databases">
        <title>YIM 101645 draft genome.</title>
        <authorList>
            <person name="Chen X."/>
        </authorList>
    </citation>
    <scope>NUCLEOTIDE SEQUENCE [LARGE SCALE GENOMIC DNA]</scope>
    <source>
        <strain evidence="7 8">YIM 101645</strain>
    </source>
</reference>
<dbReference type="InterPro" id="IPR020846">
    <property type="entry name" value="MFS_dom"/>
</dbReference>
<comment type="caution">
    <text evidence="7">The sequence shown here is derived from an EMBL/GenBank/DDBJ whole genome shotgun (WGS) entry which is preliminary data.</text>
</comment>
<name>A0ABT2FS67_9CORY</name>
<evidence type="ECO:0000256" key="4">
    <source>
        <dbReference type="ARBA" id="ARBA00023136"/>
    </source>
</evidence>
<keyword evidence="4 5" id="KW-0472">Membrane</keyword>
<dbReference type="SUPFAM" id="SSF103473">
    <property type="entry name" value="MFS general substrate transporter"/>
    <property type="match status" value="1"/>
</dbReference>
<feature type="transmembrane region" description="Helical" evidence="5">
    <location>
        <begin position="368"/>
        <end position="385"/>
    </location>
</feature>
<dbReference type="InterPro" id="IPR011701">
    <property type="entry name" value="MFS"/>
</dbReference>
<dbReference type="PANTHER" id="PTHR23534:SF1">
    <property type="entry name" value="MAJOR FACILITATOR SUPERFAMILY PROTEIN"/>
    <property type="match status" value="1"/>
</dbReference>
<sequence length="408" mass="41472">MPSTVYTRRVLTALMIAQVLAGLGHGVTYSMGALLAADLAGTMWGGAAATVTSVGAGLWAIPLARIVGVRGRRASLSAGLLLGMGGALLALASAETRFFPLLLLGFFLLGGAVAMNLQARFAAADLSEENQGRNISLVMWSTTIGAILGPNLFAPTEALGAALGLQPFAGAYLVCILAQLVAVLVLQVMLRPDPAPVAAKKATGPVRVTDHPVVFSAIISIAIAHFAMVAIMSMTAVHMHGHGASMTLIGLTISFHVGGMYALAPVFGLLSDKAGTPLTIGVGIAMMLVSALILLPFSQLDTAVVVSLLLLGLGWSATLVGSSAQLTAAAPVELRAALQGRSDFSMNISGALGGVVAGPVVSVWGMPAMAGLVVVLIVVQQFWALRAHRAAADQAGTVEESFPASPAG</sequence>
<feature type="domain" description="Major facilitator superfamily (MFS) profile" evidence="6">
    <location>
        <begin position="10"/>
        <end position="389"/>
    </location>
</feature>
<protein>
    <submittedName>
        <fullName evidence="7">MFS transporter</fullName>
    </submittedName>
</protein>
<dbReference type="PANTHER" id="PTHR23534">
    <property type="entry name" value="MFS PERMEASE"/>
    <property type="match status" value="1"/>
</dbReference>
<evidence type="ECO:0000256" key="5">
    <source>
        <dbReference type="SAM" id="Phobius"/>
    </source>
</evidence>
<feature type="transmembrane region" description="Helical" evidence="5">
    <location>
        <begin position="42"/>
        <end position="62"/>
    </location>
</feature>
<proteinExistence type="predicted"/>
<accession>A0ABT2FS67</accession>
<evidence type="ECO:0000313" key="8">
    <source>
        <dbReference type="Proteomes" id="UP001205965"/>
    </source>
</evidence>
<dbReference type="RefSeq" id="WP_259426070.1">
    <property type="nucleotide sequence ID" value="NZ_JANWTC010000001.1"/>
</dbReference>
<comment type="subcellular location">
    <subcellularLocation>
        <location evidence="1">Cell membrane</location>
        <topology evidence="1">Multi-pass membrane protein</topology>
    </subcellularLocation>
</comment>
<feature type="transmembrane region" description="Helical" evidence="5">
    <location>
        <begin position="277"/>
        <end position="297"/>
    </location>
</feature>
<dbReference type="Pfam" id="PF07690">
    <property type="entry name" value="MFS_1"/>
    <property type="match status" value="1"/>
</dbReference>
<dbReference type="EMBL" id="JANWTC010000001">
    <property type="protein sequence ID" value="MCS5478060.1"/>
    <property type="molecule type" value="Genomic_DNA"/>
</dbReference>
<organism evidence="7 8">
    <name type="scientific">Corynebacterium lemuris</name>
    <dbReference type="NCBI Taxonomy" id="1859292"/>
    <lineage>
        <taxon>Bacteria</taxon>
        <taxon>Bacillati</taxon>
        <taxon>Actinomycetota</taxon>
        <taxon>Actinomycetes</taxon>
        <taxon>Mycobacteriales</taxon>
        <taxon>Corynebacteriaceae</taxon>
        <taxon>Corynebacterium</taxon>
    </lineage>
</organism>
<feature type="transmembrane region" description="Helical" evidence="5">
    <location>
        <begin position="137"/>
        <end position="156"/>
    </location>
</feature>
<evidence type="ECO:0000256" key="2">
    <source>
        <dbReference type="ARBA" id="ARBA00022692"/>
    </source>
</evidence>
<feature type="transmembrane region" description="Helical" evidence="5">
    <location>
        <begin position="168"/>
        <end position="190"/>
    </location>
</feature>
<evidence type="ECO:0000259" key="6">
    <source>
        <dbReference type="PROSITE" id="PS50850"/>
    </source>
</evidence>
<dbReference type="Gene3D" id="1.20.1250.20">
    <property type="entry name" value="MFS general substrate transporter like domains"/>
    <property type="match status" value="1"/>
</dbReference>
<dbReference type="Proteomes" id="UP001205965">
    <property type="component" value="Unassembled WGS sequence"/>
</dbReference>
<dbReference type="InterPro" id="IPR036259">
    <property type="entry name" value="MFS_trans_sf"/>
</dbReference>
<feature type="transmembrane region" description="Helical" evidence="5">
    <location>
        <begin position="98"/>
        <end position="117"/>
    </location>
</feature>
<feature type="transmembrane region" description="Helical" evidence="5">
    <location>
        <begin position="248"/>
        <end position="270"/>
    </location>
</feature>
<feature type="transmembrane region" description="Helical" evidence="5">
    <location>
        <begin position="211"/>
        <end position="236"/>
    </location>
</feature>